<evidence type="ECO:0000313" key="3">
    <source>
        <dbReference type="Proteomes" id="UP000198287"/>
    </source>
</evidence>
<dbReference type="InterPro" id="IPR020635">
    <property type="entry name" value="Tyr_kinase_cat_dom"/>
</dbReference>
<dbReference type="InterPro" id="IPR001245">
    <property type="entry name" value="Ser-Thr/Tyr_kinase_cat_dom"/>
</dbReference>
<proteinExistence type="predicted"/>
<gene>
    <name evidence="2" type="ORF">Fcan01_10584</name>
</gene>
<evidence type="ECO:0000259" key="1">
    <source>
        <dbReference type="PROSITE" id="PS50011"/>
    </source>
</evidence>
<accession>A0A226E8N0</accession>
<dbReference type="SMART" id="SM00219">
    <property type="entry name" value="TyrKc"/>
    <property type="match status" value="1"/>
</dbReference>
<dbReference type="SUPFAM" id="SSF56112">
    <property type="entry name" value="Protein kinase-like (PK-like)"/>
    <property type="match status" value="1"/>
</dbReference>
<sequence length="163" mass="19348">MRIKWNNQQRYPKKLKKAVTSLVIEPHQQEYVASDSESDDNSDMEIAEPYSEIHSDIAARNVLLDDKLVAKISDFGMSRKLYDYQMYATLEQKEYPWKWMAPESLDRLQFTHQSDVWSYGVLLWEIYSLGETPWPGLTWTSDFVHKLHNGLRLERPFWADKNM</sequence>
<keyword evidence="2" id="KW-0808">Transferase</keyword>
<dbReference type="GO" id="GO:0005524">
    <property type="term" value="F:ATP binding"/>
    <property type="evidence" value="ECO:0007669"/>
    <property type="project" value="InterPro"/>
</dbReference>
<dbReference type="EMBL" id="LNIX01000005">
    <property type="protein sequence ID" value="OXA53397.1"/>
    <property type="molecule type" value="Genomic_DNA"/>
</dbReference>
<keyword evidence="2" id="KW-0675">Receptor</keyword>
<dbReference type="PANTHER" id="PTHR24416:SF600">
    <property type="entry name" value="PDGF- AND VEGF-RECEPTOR RELATED, ISOFORM J"/>
    <property type="match status" value="1"/>
</dbReference>
<organism evidence="2 3">
    <name type="scientific">Folsomia candida</name>
    <name type="common">Springtail</name>
    <dbReference type="NCBI Taxonomy" id="158441"/>
    <lineage>
        <taxon>Eukaryota</taxon>
        <taxon>Metazoa</taxon>
        <taxon>Ecdysozoa</taxon>
        <taxon>Arthropoda</taxon>
        <taxon>Hexapoda</taxon>
        <taxon>Collembola</taxon>
        <taxon>Entomobryomorpha</taxon>
        <taxon>Isotomoidea</taxon>
        <taxon>Isotomidae</taxon>
        <taxon>Proisotominae</taxon>
        <taxon>Folsomia</taxon>
    </lineage>
</organism>
<comment type="caution">
    <text evidence="2">The sequence shown here is derived from an EMBL/GenBank/DDBJ whole genome shotgun (WGS) entry which is preliminary data.</text>
</comment>
<keyword evidence="2" id="KW-0418">Kinase</keyword>
<dbReference type="PROSITE" id="PS50011">
    <property type="entry name" value="PROTEIN_KINASE_DOM"/>
    <property type="match status" value="1"/>
</dbReference>
<dbReference type="InterPro" id="IPR000719">
    <property type="entry name" value="Prot_kinase_dom"/>
</dbReference>
<dbReference type="GO" id="GO:0043235">
    <property type="term" value="C:receptor complex"/>
    <property type="evidence" value="ECO:0007669"/>
    <property type="project" value="TreeGrafter"/>
</dbReference>
<evidence type="ECO:0000313" key="2">
    <source>
        <dbReference type="EMBL" id="OXA53397.1"/>
    </source>
</evidence>
<dbReference type="OrthoDB" id="535945at2759"/>
<dbReference type="Gene3D" id="1.10.510.10">
    <property type="entry name" value="Transferase(Phosphotransferase) domain 1"/>
    <property type="match status" value="1"/>
</dbReference>
<dbReference type="InterPro" id="IPR011009">
    <property type="entry name" value="Kinase-like_dom_sf"/>
</dbReference>
<dbReference type="Pfam" id="PF07714">
    <property type="entry name" value="PK_Tyr_Ser-Thr"/>
    <property type="match status" value="1"/>
</dbReference>
<feature type="domain" description="Protein kinase" evidence="1">
    <location>
        <begin position="1"/>
        <end position="163"/>
    </location>
</feature>
<dbReference type="PRINTS" id="PR00109">
    <property type="entry name" value="TYRKINASE"/>
</dbReference>
<keyword evidence="3" id="KW-1185">Reference proteome</keyword>
<name>A0A226E8N0_FOLCA</name>
<dbReference type="AlphaFoldDB" id="A0A226E8N0"/>
<dbReference type="Proteomes" id="UP000198287">
    <property type="component" value="Unassembled WGS sequence"/>
</dbReference>
<protein>
    <submittedName>
        <fullName evidence="2">Receptor-type tyrosine-protein kinase FLT3</fullName>
    </submittedName>
</protein>
<dbReference type="GO" id="GO:0007169">
    <property type="term" value="P:cell surface receptor protein tyrosine kinase signaling pathway"/>
    <property type="evidence" value="ECO:0007669"/>
    <property type="project" value="TreeGrafter"/>
</dbReference>
<dbReference type="GO" id="GO:0005886">
    <property type="term" value="C:plasma membrane"/>
    <property type="evidence" value="ECO:0007669"/>
    <property type="project" value="TreeGrafter"/>
</dbReference>
<dbReference type="PANTHER" id="PTHR24416">
    <property type="entry name" value="TYROSINE-PROTEIN KINASE RECEPTOR"/>
    <property type="match status" value="1"/>
</dbReference>
<dbReference type="OMA" id="RWVSPER"/>
<dbReference type="InterPro" id="IPR050122">
    <property type="entry name" value="RTK"/>
</dbReference>
<reference evidence="2 3" key="1">
    <citation type="submission" date="2015-12" db="EMBL/GenBank/DDBJ databases">
        <title>The genome of Folsomia candida.</title>
        <authorList>
            <person name="Faddeeva A."/>
            <person name="Derks M.F."/>
            <person name="Anvar Y."/>
            <person name="Smit S."/>
            <person name="Van Straalen N."/>
            <person name="Roelofs D."/>
        </authorList>
    </citation>
    <scope>NUCLEOTIDE SEQUENCE [LARGE SCALE GENOMIC DNA]</scope>
    <source>
        <strain evidence="2 3">VU population</strain>
        <tissue evidence="2">Whole body</tissue>
    </source>
</reference>
<dbReference type="GO" id="GO:0004714">
    <property type="term" value="F:transmembrane receptor protein tyrosine kinase activity"/>
    <property type="evidence" value="ECO:0007669"/>
    <property type="project" value="TreeGrafter"/>
</dbReference>